<sequence length="269" mass="30616">MTEPVRLEAPTYKPGRRSVSQHNQYVRCPLSYKLSRIDKVWRRPASWLSQGLAVHAAMEHWEKSDRTATLEELEAIYEDEFWASIGDQQTTTPDLEMWFGSGPYDPVADVERRRRVGWKQIQDLIAYTNDKGDPVWTTPDGQKAIELKFEVELGGVPVIGFIDKIVETNKGLTVRDIKTGAKPGDKFQLATYAEAIRLMYGVTIERGDYHMGKTGRPGRVQRITAADRQEVHEHFAWLEEQLKAGLFPPTEDESKCKMCDVAASCPFAR</sequence>
<feature type="domain" description="PD-(D/E)XK endonuclease-like" evidence="1">
    <location>
        <begin position="18"/>
        <end position="266"/>
    </location>
</feature>
<reference evidence="2" key="1">
    <citation type="journal article" date="2021" name="Proc. Natl. Acad. Sci. U.S.A.">
        <title>A Catalog of Tens of Thousands of Viruses from Human Metagenomes Reveals Hidden Associations with Chronic Diseases.</title>
        <authorList>
            <person name="Tisza M.J."/>
            <person name="Buck C.B."/>
        </authorList>
    </citation>
    <scope>NUCLEOTIDE SEQUENCE</scope>
    <source>
        <strain evidence="2">CtXOZ1</strain>
    </source>
</reference>
<evidence type="ECO:0000259" key="1">
    <source>
        <dbReference type="Pfam" id="PF12705"/>
    </source>
</evidence>
<evidence type="ECO:0000313" key="2">
    <source>
        <dbReference type="EMBL" id="DAD67209.1"/>
    </source>
</evidence>
<dbReference type="InterPro" id="IPR011604">
    <property type="entry name" value="PDDEXK-like_dom_sf"/>
</dbReference>
<dbReference type="SUPFAM" id="SSF52980">
    <property type="entry name" value="Restriction endonuclease-like"/>
    <property type="match status" value="1"/>
</dbReference>
<dbReference type="InterPro" id="IPR038726">
    <property type="entry name" value="PDDEXK_AddAB-type"/>
</dbReference>
<accession>A0A8S5LB94</accession>
<proteinExistence type="predicted"/>
<protein>
    <submittedName>
        <fullName evidence="2">PD-(D/E)XK nuclease superfamily protein</fullName>
    </submittedName>
</protein>
<organism evidence="2">
    <name type="scientific">Siphoviridae sp. ctXOZ1</name>
    <dbReference type="NCBI Taxonomy" id="2823585"/>
    <lineage>
        <taxon>Viruses</taxon>
        <taxon>Duplodnaviria</taxon>
        <taxon>Heunggongvirae</taxon>
        <taxon>Uroviricota</taxon>
        <taxon>Caudoviricetes</taxon>
    </lineage>
</organism>
<dbReference type="Pfam" id="PF12705">
    <property type="entry name" value="PDDEXK_1"/>
    <property type="match status" value="1"/>
</dbReference>
<dbReference type="Gene3D" id="3.90.320.10">
    <property type="match status" value="1"/>
</dbReference>
<dbReference type="InterPro" id="IPR011335">
    <property type="entry name" value="Restrct_endonuc-II-like"/>
</dbReference>
<dbReference type="EMBL" id="BK014672">
    <property type="protein sequence ID" value="DAD67209.1"/>
    <property type="molecule type" value="Genomic_DNA"/>
</dbReference>
<name>A0A8S5LB94_9CAUD</name>